<comment type="subcellular location">
    <subcellularLocation>
        <location evidence="1">Cell inner membrane</location>
        <topology evidence="1">Single-pass type II membrane protein</topology>
        <orientation evidence="1">Periplasmic side</orientation>
    </subcellularLocation>
</comment>
<dbReference type="Gene3D" id="1.10.4030.10">
    <property type="entry name" value="Porin chaperone SurA, peptide-binding domain"/>
    <property type="match status" value="1"/>
</dbReference>
<proteinExistence type="inferred from homology"/>
<evidence type="ECO:0000256" key="9">
    <source>
        <dbReference type="ARBA" id="ARBA00040743"/>
    </source>
</evidence>
<dbReference type="SUPFAM" id="SSF54534">
    <property type="entry name" value="FKBP-like"/>
    <property type="match status" value="1"/>
</dbReference>
<evidence type="ECO:0000256" key="1">
    <source>
        <dbReference type="ARBA" id="ARBA00004382"/>
    </source>
</evidence>
<evidence type="ECO:0000256" key="6">
    <source>
        <dbReference type="ARBA" id="ARBA00023136"/>
    </source>
</evidence>
<dbReference type="PROSITE" id="PS50198">
    <property type="entry name" value="PPIC_PPIASE_2"/>
    <property type="match status" value="1"/>
</dbReference>
<comment type="caution">
    <text evidence="14">The sequence shown here is derived from an EMBL/GenBank/DDBJ whole genome shotgun (WGS) entry which is preliminary data.</text>
</comment>
<evidence type="ECO:0000256" key="12">
    <source>
        <dbReference type="SAM" id="SignalP"/>
    </source>
</evidence>
<evidence type="ECO:0000256" key="2">
    <source>
        <dbReference type="ARBA" id="ARBA00022475"/>
    </source>
</evidence>
<dbReference type="Pfam" id="PF13145">
    <property type="entry name" value="Rotamase_2"/>
    <property type="match status" value="1"/>
</dbReference>
<sequence precursor="true">MLPRHLSFVALVLVASTAIAQGTGARAPGAGGGAEVDLPTDPAAIVAVVGQTPILLGDLMPKVEAKINEAIEKTGQQVPEDKLQFFKVNLLRQSLAQAIQNKMMREAFLIDQVGTEAADKRREADDKLTSRARKMFYDSELPELLKQYKTEDPSELDKLLREKGSSLASRQREFVDQMLGHLYIRSKVDREPNVSISEINEYYHINADSFHRPTRARWEQMSVMFFRFPTRDDAYAAIAEMGREAYFGGNMQAVAREKSQEPFANKGGLHDWTTKGSLASAKLDQQIFSIPTNAMSEIIEDEEGLHIVRVLERIEAGNVPLSEVQDEIRTKIRAEKISKSQREVMESMQHRIAVWSMFPDDAPGAKPLPTSVASRP</sequence>
<evidence type="ECO:0000313" key="15">
    <source>
        <dbReference type="Proteomes" id="UP000317977"/>
    </source>
</evidence>
<dbReference type="InterPro" id="IPR027304">
    <property type="entry name" value="Trigger_fact/SurA_dom_sf"/>
</dbReference>
<dbReference type="InterPro" id="IPR000297">
    <property type="entry name" value="PPIase_PpiC"/>
</dbReference>
<feature type="signal peptide" evidence="12">
    <location>
        <begin position="1"/>
        <end position="20"/>
    </location>
</feature>
<evidence type="ECO:0000256" key="11">
    <source>
        <dbReference type="PROSITE-ProRule" id="PRU00278"/>
    </source>
</evidence>
<keyword evidence="11" id="KW-0697">Rotamase</keyword>
<dbReference type="Gene3D" id="3.10.50.40">
    <property type="match status" value="1"/>
</dbReference>
<accession>A0A5C6EJ78</accession>
<dbReference type="AlphaFoldDB" id="A0A5C6EJ78"/>
<keyword evidence="11 14" id="KW-0413">Isomerase</keyword>
<feature type="chain" id="PRO_5023129979" description="Periplasmic chaperone PpiD" evidence="12">
    <location>
        <begin position="21"/>
        <end position="376"/>
    </location>
</feature>
<organism evidence="14 15">
    <name type="scientific">Rubripirellula reticaptiva</name>
    <dbReference type="NCBI Taxonomy" id="2528013"/>
    <lineage>
        <taxon>Bacteria</taxon>
        <taxon>Pseudomonadati</taxon>
        <taxon>Planctomycetota</taxon>
        <taxon>Planctomycetia</taxon>
        <taxon>Pirellulales</taxon>
        <taxon>Pirellulaceae</taxon>
        <taxon>Rubripirellula</taxon>
    </lineage>
</organism>
<protein>
    <recommendedName>
        <fullName evidence="9">Periplasmic chaperone PpiD</fullName>
    </recommendedName>
    <alternativeName>
        <fullName evidence="10">Periplasmic folding chaperone</fullName>
    </alternativeName>
</protein>
<evidence type="ECO:0000313" key="14">
    <source>
        <dbReference type="EMBL" id="TWU47706.1"/>
    </source>
</evidence>
<keyword evidence="4" id="KW-0812">Transmembrane</keyword>
<dbReference type="SUPFAM" id="SSF109998">
    <property type="entry name" value="Triger factor/SurA peptide-binding domain-like"/>
    <property type="match status" value="1"/>
</dbReference>
<dbReference type="GO" id="GO:0003755">
    <property type="term" value="F:peptidyl-prolyl cis-trans isomerase activity"/>
    <property type="evidence" value="ECO:0007669"/>
    <property type="project" value="UniProtKB-KW"/>
</dbReference>
<dbReference type="RefSeq" id="WP_146536179.1">
    <property type="nucleotide sequence ID" value="NZ_SJPX01000005.1"/>
</dbReference>
<evidence type="ECO:0000256" key="7">
    <source>
        <dbReference type="ARBA" id="ARBA00023186"/>
    </source>
</evidence>
<reference evidence="14 15" key="1">
    <citation type="submission" date="2019-02" db="EMBL/GenBank/DDBJ databases">
        <title>Deep-cultivation of Planctomycetes and their phenomic and genomic characterization uncovers novel biology.</title>
        <authorList>
            <person name="Wiegand S."/>
            <person name="Jogler M."/>
            <person name="Boedeker C."/>
            <person name="Pinto D."/>
            <person name="Vollmers J."/>
            <person name="Rivas-Marin E."/>
            <person name="Kohn T."/>
            <person name="Peeters S.H."/>
            <person name="Heuer A."/>
            <person name="Rast P."/>
            <person name="Oberbeckmann S."/>
            <person name="Bunk B."/>
            <person name="Jeske O."/>
            <person name="Meyerdierks A."/>
            <person name="Storesund J.E."/>
            <person name="Kallscheuer N."/>
            <person name="Luecker S."/>
            <person name="Lage O.M."/>
            <person name="Pohl T."/>
            <person name="Merkel B.J."/>
            <person name="Hornburger P."/>
            <person name="Mueller R.-W."/>
            <person name="Bruemmer F."/>
            <person name="Labrenz M."/>
            <person name="Spormann A.M."/>
            <person name="Op Den Camp H."/>
            <person name="Overmann J."/>
            <person name="Amann R."/>
            <person name="Jetten M.S.M."/>
            <person name="Mascher T."/>
            <person name="Medema M.H."/>
            <person name="Devos D.P."/>
            <person name="Kaster A.-K."/>
            <person name="Ovreas L."/>
            <person name="Rohde M."/>
            <person name="Galperin M.Y."/>
            <person name="Jogler C."/>
        </authorList>
    </citation>
    <scope>NUCLEOTIDE SEQUENCE [LARGE SCALE GENOMIC DNA]</scope>
    <source>
        <strain evidence="14 15">Poly59</strain>
    </source>
</reference>
<evidence type="ECO:0000256" key="10">
    <source>
        <dbReference type="ARBA" id="ARBA00042775"/>
    </source>
</evidence>
<evidence type="ECO:0000256" key="5">
    <source>
        <dbReference type="ARBA" id="ARBA00022989"/>
    </source>
</evidence>
<evidence type="ECO:0000259" key="13">
    <source>
        <dbReference type="PROSITE" id="PS50198"/>
    </source>
</evidence>
<dbReference type="Proteomes" id="UP000317977">
    <property type="component" value="Unassembled WGS sequence"/>
</dbReference>
<dbReference type="PANTHER" id="PTHR47529:SF1">
    <property type="entry name" value="PERIPLASMIC CHAPERONE PPID"/>
    <property type="match status" value="1"/>
</dbReference>
<keyword evidence="5" id="KW-1133">Transmembrane helix</keyword>
<dbReference type="EMBL" id="SJPX01000005">
    <property type="protein sequence ID" value="TWU47706.1"/>
    <property type="molecule type" value="Genomic_DNA"/>
</dbReference>
<keyword evidence="12" id="KW-0732">Signal</keyword>
<comment type="similarity">
    <text evidence="8">Belongs to the PpiD chaperone family.</text>
</comment>
<keyword evidence="3" id="KW-0997">Cell inner membrane</keyword>
<dbReference type="GO" id="GO:0005886">
    <property type="term" value="C:plasma membrane"/>
    <property type="evidence" value="ECO:0007669"/>
    <property type="project" value="UniProtKB-SubCell"/>
</dbReference>
<keyword evidence="15" id="KW-1185">Reference proteome</keyword>
<dbReference type="PANTHER" id="PTHR47529">
    <property type="entry name" value="PEPTIDYL-PROLYL CIS-TRANS ISOMERASE D"/>
    <property type="match status" value="1"/>
</dbReference>
<gene>
    <name evidence="14" type="primary">ppiD</name>
    <name evidence="14" type="ORF">Poly59_45470</name>
</gene>
<dbReference type="OrthoDB" id="270355at2"/>
<keyword evidence="6" id="KW-0472">Membrane</keyword>
<evidence type="ECO:0000256" key="3">
    <source>
        <dbReference type="ARBA" id="ARBA00022519"/>
    </source>
</evidence>
<dbReference type="InterPro" id="IPR046357">
    <property type="entry name" value="PPIase_dom_sf"/>
</dbReference>
<feature type="domain" description="PpiC" evidence="13">
    <location>
        <begin position="213"/>
        <end position="312"/>
    </location>
</feature>
<keyword evidence="2" id="KW-1003">Cell membrane</keyword>
<keyword evidence="7" id="KW-0143">Chaperone</keyword>
<dbReference type="InterPro" id="IPR052029">
    <property type="entry name" value="PpiD_chaperone"/>
</dbReference>
<evidence type="ECO:0000256" key="8">
    <source>
        <dbReference type="ARBA" id="ARBA00038408"/>
    </source>
</evidence>
<evidence type="ECO:0000256" key="4">
    <source>
        <dbReference type="ARBA" id="ARBA00022692"/>
    </source>
</evidence>
<name>A0A5C6EJ78_9BACT</name>